<evidence type="ECO:0000256" key="5">
    <source>
        <dbReference type="ARBA" id="ARBA00023139"/>
    </source>
</evidence>
<dbReference type="PANTHER" id="PTHR38038:SF1">
    <property type="entry name" value="PENICILLIN-BINDING PROTEIN ACTIVATOR LPOA"/>
    <property type="match status" value="1"/>
</dbReference>
<proteinExistence type="predicted"/>
<keyword evidence="2" id="KW-0133">Cell shape</keyword>
<dbReference type="RefSeq" id="WP_192376783.1">
    <property type="nucleotide sequence ID" value="NZ_CAJHIV010000001.1"/>
</dbReference>
<feature type="region of interest" description="Disordered" evidence="8">
    <location>
        <begin position="40"/>
        <end position="60"/>
    </location>
</feature>
<name>A0ABR9D703_9GAMM</name>
<evidence type="ECO:0000313" key="10">
    <source>
        <dbReference type="Proteomes" id="UP000652176"/>
    </source>
</evidence>
<keyword evidence="10" id="KW-1185">Reference proteome</keyword>
<keyword evidence="5" id="KW-0564">Palmitate</keyword>
<evidence type="ECO:0000256" key="3">
    <source>
        <dbReference type="ARBA" id="ARBA00022984"/>
    </source>
</evidence>
<keyword evidence="4" id="KW-0472">Membrane</keyword>
<dbReference type="SUPFAM" id="SSF53822">
    <property type="entry name" value="Periplasmic binding protein-like I"/>
    <property type="match status" value="1"/>
</dbReference>
<sequence length="606" mass="65749">MSDRKFAAIMPRRVLSCWFFGLLILASCGEQPVKNKTQLEVRPQTSARKAKPAEPPRSYRMADNQNSLHLLDADTRLQAGDTQAAQKALDKVNSEQLPPELFSKYKLLQAQVALSMGDAEQALKKLEGVRPAVMTDADQIAYYQSMAFVNALLGDVLPSVRARLKLGRLLQKPEQQKQNIVAILDALSVLPLETLSGSSPIVDELSGWMALAKILKQRGVAGFDTAAQIQQWRQMYPGHPANADYLQAYLNPQPISQQALQEPEQPAQAPAPGSIIAVLLPGSGTYAGAAKAIREGLAVAHRLAASAAPQMPLKYYDSEKDDIANVYRQAVSDGAKQVIGPLVKEQIESLAQSTELTVPVLALNHLENLSKSNLYQFGLSPIDDAEQLVLKAKRDGQQNAVLLTPDTTQGQRVRHYLMSAWQANGGAVVGMESYDPKQHDFAAIMKTLLSPSISVNSQKQPLALFVSASPELARELAPQLKYSQSSELSIYAMPNIYSGRQNPVRDSELGKVNFCDLPWVFADAYSGPLSQQAVQNTWQGLSDSQVKLVALGIDAYNIIGQLPQLAGGPYAGATGRLSLSGENRITRKLVCAQFKGGVPVASGFLE</sequence>
<evidence type="ECO:0000256" key="8">
    <source>
        <dbReference type="SAM" id="MobiDB-lite"/>
    </source>
</evidence>
<dbReference type="Gene3D" id="1.25.40.10">
    <property type="entry name" value="Tetratricopeptide repeat domain"/>
    <property type="match status" value="1"/>
</dbReference>
<dbReference type="InterPro" id="IPR007443">
    <property type="entry name" value="LpoA"/>
</dbReference>
<evidence type="ECO:0000256" key="4">
    <source>
        <dbReference type="ARBA" id="ARBA00023136"/>
    </source>
</evidence>
<evidence type="ECO:0000256" key="1">
    <source>
        <dbReference type="ARBA" id="ARBA00022729"/>
    </source>
</evidence>
<keyword evidence="3" id="KW-0573">Peptidoglycan synthesis</keyword>
<evidence type="ECO:0000313" key="9">
    <source>
        <dbReference type="EMBL" id="MBD9358556.1"/>
    </source>
</evidence>
<organism evidence="9 10">
    <name type="scientific">Methylomonas albis</name>
    <dbReference type="NCBI Taxonomy" id="1854563"/>
    <lineage>
        <taxon>Bacteria</taxon>
        <taxon>Pseudomonadati</taxon>
        <taxon>Pseudomonadota</taxon>
        <taxon>Gammaproteobacteria</taxon>
        <taxon>Methylococcales</taxon>
        <taxon>Methylococcaceae</taxon>
        <taxon>Methylomonas</taxon>
    </lineage>
</organism>
<evidence type="ECO:0000256" key="2">
    <source>
        <dbReference type="ARBA" id="ARBA00022960"/>
    </source>
</evidence>
<keyword evidence="7" id="KW-0449">Lipoprotein</keyword>
<dbReference type="InterPro" id="IPR028082">
    <property type="entry name" value="Peripla_BP_I"/>
</dbReference>
<protein>
    <submittedName>
        <fullName evidence="9">Penicillin-binding protein activator</fullName>
    </submittedName>
</protein>
<comment type="caution">
    <text evidence="9">The sequence shown here is derived from an EMBL/GenBank/DDBJ whole genome shotgun (WGS) entry which is preliminary data.</text>
</comment>
<evidence type="ECO:0000256" key="6">
    <source>
        <dbReference type="ARBA" id="ARBA00023237"/>
    </source>
</evidence>
<accession>A0ABR9D703</accession>
<dbReference type="PROSITE" id="PS51257">
    <property type="entry name" value="PROKAR_LIPOPROTEIN"/>
    <property type="match status" value="1"/>
</dbReference>
<keyword evidence="6" id="KW-0998">Cell outer membrane</keyword>
<dbReference type="Gene3D" id="1.25.40.650">
    <property type="match status" value="1"/>
</dbReference>
<dbReference type="Gene3D" id="3.40.50.2300">
    <property type="match status" value="2"/>
</dbReference>
<dbReference type="CDD" id="cd06339">
    <property type="entry name" value="PBP1_YraM_LppC_lipoprotein-like"/>
    <property type="match status" value="1"/>
</dbReference>
<reference evidence="9 10" key="1">
    <citation type="submission" date="2020-09" db="EMBL/GenBank/DDBJ databases">
        <title>Methylomonas albis sp. nov. and Methylomonas fluvii sp. nov.: Two cold-adapted methanotrophs from the River Elbe and an amended description of Methylovulum psychrotolerans strain Eb1.</title>
        <authorList>
            <person name="Bussmann I.K."/>
            <person name="Klings K.-W."/>
            <person name="Warnstedt J."/>
            <person name="Hoppert M."/>
            <person name="Saborowski A."/>
            <person name="Horn F."/>
            <person name="Liebner S."/>
        </authorList>
    </citation>
    <scope>NUCLEOTIDE SEQUENCE [LARGE SCALE GENOMIC DNA]</scope>
    <source>
        <strain evidence="9 10">EbA</strain>
    </source>
</reference>
<dbReference type="Pfam" id="PF04348">
    <property type="entry name" value="LppC"/>
    <property type="match status" value="1"/>
</dbReference>
<dbReference type="InterPro" id="IPR011990">
    <property type="entry name" value="TPR-like_helical_dom_sf"/>
</dbReference>
<dbReference type="PANTHER" id="PTHR38038">
    <property type="entry name" value="PENICILLIN-BINDING PROTEIN ACTIVATOR LPOA"/>
    <property type="match status" value="1"/>
</dbReference>
<gene>
    <name evidence="9" type="ORF">IE877_22210</name>
</gene>
<evidence type="ECO:0000256" key="7">
    <source>
        <dbReference type="ARBA" id="ARBA00023288"/>
    </source>
</evidence>
<dbReference type="EMBL" id="JACXSS010000001">
    <property type="protein sequence ID" value="MBD9358556.1"/>
    <property type="molecule type" value="Genomic_DNA"/>
</dbReference>
<dbReference type="Proteomes" id="UP000652176">
    <property type="component" value="Unassembled WGS sequence"/>
</dbReference>
<keyword evidence="1" id="KW-0732">Signal</keyword>